<protein>
    <submittedName>
        <fullName evidence="1">Uncharacterized protein</fullName>
    </submittedName>
</protein>
<comment type="caution">
    <text evidence="1">The sequence shown here is derived from an EMBL/GenBank/DDBJ whole genome shotgun (WGS) entry which is preliminary data.</text>
</comment>
<dbReference type="AlphaFoldDB" id="A0A0F9BG94"/>
<accession>A0A0F9BG94</accession>
<name>A0A0F9BG94_9ZZZZ</name>
<proteinExistence type="predicted"/>
<reference evidence="1" key="1">
    <citation type="journal article" date="2015" name="Nature">
        <title>Complex archaea that bridge the gap between prokaryotes and eukaryotes.</title>
        <authorList>
            <person name="Spang A."/>
            <person name="Saw J.H."/>
            <person name="Jorgensen S.L."/>
            <person name="Zaremba-Niedzwiedzka K."/>
            <person name="Martijn J."/>
            <person name="Lind A.E."/>
            <person name="van Eijk R."/>
            <person name="Schleper C."/>
            <person name="Guy L."/>
            <person name="Ettema T.J."/>
        </authorList>
    </citation>
    <scope>NUCLEOTIDE SEQUENCE</scope>
</reference>
<dbReference type="EMBL" id="LAZR01041094">
    <property type="protein sequence ID" value="KKL12862.1"/>
    <property type="molecule type" value="Genomic_DNA"/>
</dbReference>
<sequence>MPNRLNIPRILRFARNAALFVGLSLFVGGVVWHGRAELGDRSVQGGDDAAQGVDALVLFR</sequence>
<evidence type="ECO:0000313" key="1">
    <source>
        <dbReference type="EMBL" id="KKL12862.1"/>
    </source>
</evidence>
<gene>
    <name evidence="1" type="ORF">LCGC14_2531510</name>
</gene>
<organism evidence="1">
    <name type="scientific">marine sediment metagenome</name>
    <dbReference type="NCBI Taxonomy" id="412755"/>
    <lineage>
        <taxon>unclassified sequences</taxon>
        <taxon>metagenomes</taxon>
        <taxon>ecological metagenomes</taxon>
    </lineage>
</organism>